<keyword evidence="3" id="KW-1185">Reference proteome</keyword>
<dbReference type="Proteomes" id="UP000224634">
    <property type="component" value="Unassembled WGS sequence"/>
</dbReference>
<accession>A0A2B7Y8M8</accession>
<feature type="region of interest" description="Disordered" evidence="1">
    <location>
        <begin position="1"/>
        <end position="21"/>
    </location>
</feature>
<name>A0A2B7Y8M8_POLH7</name>
<protein>
    <submittedName>
        <fullName evidence="2">Uncharacterized protein</fullName>
    </submittedName>
</protein>
<dbReference type="AlphaFoldDB" id="A0A2B7Y8M8"/>
<proteinExistence type="predicted"/>
<evidence type="ECO:0000256" key="1">
    <source>
        <dbReference type="SAM" id="MobiDB-lite"/>
    </source>
</evidence>
<comment type="caution">
    <text evidence="2">The sequence shown here is derived from an EMBL/GenBank/DDBJ whole genome shotgun (WGS) entry which is preliminary data.</text>
</comment>
<gene>
    <name evidence="2" type="ORF">AJ80_03569</name>
</gene>
<organism evidence="2 3">
    <name type="scientific">Polytolypa hystricis (strain UAMH7299)</name>
    <dbReference type="NCBI Taxonomy" id="1447883"/>
    <lineage>
        <taxon>Eukaryota</taxon>
        <taxon>Fungi</taxon>
        <taxon>Dikarya</taxon>
        <taxon>Ascomycota</taxon>
        <taxon>Pezizomycotina</taxon>
        <taxon>Eurotiomycetes</taxon>
        <taxon>Eurotiomycetidae</taxon>
        <taxon>Onygenales</taxon>
        <taxon>Onygenales incertae sedis</taxon>
        <taxon>Polytolypa</taxon>
    </lineage>
</organism>
<dbReference type="EMBL" id="PDNA01000040">
    <property type="protein sequence ID" value="PGH20424.1"/>
    <property type="molecule type" value="Genomic_DNA"/>
</dbReference>
<evidence type="ECO:0000313" key="2">
    <source>
        <dbReference type="EMBL" id="PGH20424.1"/>
    </source>
</evidence>
<reference evidence="2 3" key="1">
    <citation type="submission" date="2017-10" db="EMBL/GenBank/DDBJ databases">
        <title>Comparative genomics in systemic dimorphic fungi from Ajellomycetaceae.</title>
        <authorList>
            <person name="Munoz J.F."/>
            <person name="Mcewen J.G."/>
            <person name="Clay O.K."/>
            <person name="Cuomo C.A."/>
        </authorList>
    </citation>
    <scope>NUCLEOTIDE SEQUENCE [LARGE SCALE GENOMIC DNA]</scope>
    <source>
        <strain evidence="2 3">UAMH7299</strain>
    </source>
</reference>
<feature type="compositionally biased region" description="Polar residues" evidence="1">
    <location>
        <begin position="1"/>
        <end position="11"/>
    </location>
</feature>
<sequence>MLTAGTISTFPTEIEPGKTNPEIRVTAADANAGSASNLTYNYVYGGRDVSLTFEFSCRSAGASAKVTSNDPSVIAVSVSPYSVSDHPLKVTYEVGNIQLH</sequence>
<evidence type="ECO:0000313" key="3">
    <source>
        <dbReference type="Proteomes" id="UP000224634"/>
    </source>
</evidence>